<dbReference type="AlphaFoldDB" id="A0A558A132"/>
<dbReference type="OrthoDB" id="3629730at2"/>
<sequence>MSIFEVLERRGTWVLLKFAATFAVFMLLHLLRIPLVLVARVLEVCLRRLNGFAARLATAPPRGPVNQFFQPSNGLRGEAVNVHA</sequence>
<dbReference type="Proteomes" id="UP000318578">
    <property type="component" value="Unassembled WGS sequence"/>
</dbReference>
<keyword evidence="3" id="KW-1185">Reference proteome</keyword>
<evidence type="ECO:0000313" key="2">
    <source>
        <dbReference type="EMBL" id="TVT17967.1"/>
    </source>
</evidence>
<dbReference type="EMBL" id="VJZA01000069">
    <property type="protein sequence ID" value="TVT17967.1"/>
    <property type="molecule type" value="Genomic_DNA"/>
</dbReference>
<comment type="caution">
    <text evidence="2">The sequence shown here is derived from an EMBL/GenBank/DDBJ whole genome shotgun (WGS) entry which is preliminary data.</text>
</comment>
<keyword evidence="1" id="KW-0812">Transmembrane</keyword>
<accession>A0A558A132</accession>
<dbReference type="RefSeq" id="WP_144643217.1">
    <property type="nucleotide sequence ID" value="NZ_BNAX01000006.1"/>
</dbReference>
<evidence type="ECO:0000256" key="1">
    <source>
        <dbReference type="SAM" id="Phobius"/>
    </source>
</evidence>
<gene>
    <name evidence="2" type="ORF">FNH06_29540</name>
</gene>
<name>A0A558A132_9PSEU</name>
<protein>
    <submittedName>
        <fullName evidence="2">Uncharacterized protein</fullName>
    </submittedName>
</protein>
<keyword evidence="1" id="KW-0472">Membrane</keyword>
<evidence type="ECO:0000313" key="3">
    <source>
        <dbReference type="Proteomes" id="UP000318578"/>
    </source>
</evidence>
<proteinExistence type="predicted"/>
<keyword evidence="1" id="KW-1133">Transmembrane helix</keyword>
<feature type="transmembrane region" description="Helical" evidence="1">
    <location>
        <begin position="12"/>
        <end position="31"/>
    </location>
</feature>
<organism evidence="2 3">
    <name type="scientific">Amycolatopsis acidiphila</name>
    <dbReference type="NCBI Taxonomy" id="715473"/>
    <lineage>
        <taxon>Bacteria</taxon>
        <taxon>Bacillati</taxon>
        <taxon>Actinomycetota</taxon>
        <taxon>Actinomycetes</taxon>
        <taxon>Pseudonocardiales</taxon>
        <taxon>Pseudonocardiaceae</taxon>
        <taxon>Amycolatopsis</taxon>
    </lineage>
</organism>
<reference evidence="2 3" key="1">
    <citation type="submission" date="2019-07" db="EMBL/GenBank/DDBJ databases">
        <title>New species of Amycolatopsis and Streptomyces.</title>
        <authorList>
            <person name="Duangmal K."/>
            <person name="Teo W.F.A."/>
            <person name="Lipun K."/>
        </authorList>
    </citation>
    <scope>NUCLEOTIDE SEQUENCE [LARGE SCALE GENOMIC DNA]</scope>
    <source>
        <strain evidence="2 3">JCM 30562</strain>
    </source>
</reference>